<dbReference type="AlphaFoldDB" id="A0A0C3A0U4"/>
<dbReference type="Pfam" id="PF00385">
    <property type="entry name" value="Chromo"/>
    <property type="match status" value="1"/>
</dbReference>
<dbReference type="Gene3D" id="2.40.50.40">
    <property type="match status" value="1"/>
</dbReference>
<organism evidence="2 3">
    <name type="scientific">Scleroderma citrinum Foug A</name>
    <dbReference type="NCBI Taxonomy" id="1036808"/>
    <lineage>
        <taxon>Eukaryota</taxon>
        <taxon>Fungi</taxon>
        <taxon>Dikarya</taxon>
        <taxon>Basidiomycota</taxon>
        <taxon>Agaricomycotina</taxon>
        <taxon>Agaricomycetes</taxon>
        <taxon>Agaricomycetidae</taxon>
        <taxon>Boletales</taxon>
        <taxon>Sclerodermatineae</taxon>
        <taxon>Sclerodermataceae</taxon>
        <taxon>Scleroderma</taxon>
    </lineage>
</organism>
<protein>
    <recommendedName>
        <fullName evidence="1">Chromo domain-containing protein</fullName>
    </recommendedName>
</protein>
<dbReference type="InterPro" id="IPR016197">
    <property type="entry name" value="Chromo-like_dom_sf"/>
</dbReference>
<sequence length="137" mass="15330">MWYHYGCVGVEEGDPRLEPDSAFICPVCSSDPAATRQTLRNRTDNCARPDCPEDVEVDNDLYFVERLVGRKAIGQAGFLWLAKWDGYPMTQATWIPEGNIVGDDRHIKRFEEEARAQGIDLGRDIILFPDAVAAGIS</sequence>
<dbReference type="SUPFAM" id="SSF57903">
    <property type="entry name" value="FYVE/PHD zinc finger"/>
    <property type="match status" value="1"/>
</dbReference>
<proteinExistence type="predicted"/>
<evidence type="ECO:0000313" key="3">
    <source>
        <dbReference type="Proteomes" id="UP000053989"/>
    </source>
</evidence>
<dbReference type="Proteomes" id="UP000053989">
    <property type="component" value="Unassembled WGS sequence"/>
</dbReference>
<dbReference type="InterPro" id="IPR023780">
    <property type="entry name" value="Chromo_domain"/>
</dbReference>
<accession>A0A0C3A0U4</accession>
<reference evidence="3" key="2">
    <citation type="submission" date="2015-01" db="EMBL/GenBank/DDBJ databases">
        <title>Evolutionary Origins and Diversification of the Mycorrhizal Mutualists.</title>
        <authorList>
            <consortium name="DOE Joint Genome Institute"/>
            <consortium name="Mycorrhizal Genomics Consortium"/>
            <person name="Kohler A."/>
            <person name="Kuo A."/>
            <person name="Nagy L.G."/>
            <person name="Floudas D."/>
            <person name="Copeland A."/>
            <person name="Barry K.W."/>
            <person name="Cichocki N."/>
            <person name="Veneault-Fourrey C."/>
            <person name="LaButti K."/>
            <person name="Lindquist E.A."/>
            <person name="Lipzen A."/>
            <person name="Lundell T."/>
            <person name="Morin E."/>
            <person name="Murat C."/>
            <person name="Riley R."/>
            <person name="Ohm R."/>
            <person name="Sun H."/>
            <person name="Tunlid A."/>
            <person name="Henrissat B."/>
            <person name="Grigoriev I.V."/>
            <person name="Hibbett D.S."/>
            <person name="Martin F."/>
        </authorList>
    </citation>
    <scope>NUCLEOTIDE SEQUENCE [LARGE SCALE GENOMIC DNA]</scope>
    <source>
        <strain evidence="3">Foug A</strain>
    </source>
</reference>
<dbReference type="GO" id="GO:0006338">
    <property type="term" value="P:chromatin remodeling"/>
    <property type="evidence" value="ECO:0007669"/>
    <property type="project" value="UniProtKB-ARBA"/>
</dbReference>
<keyword evidence="3" id="KW-1185">Reference proteome</keyword>
<dbReference type="OrthoDB" id="436852at2759"/>
<dbReference type="InterPro" id="IPR011011">
    <property type="entry name" value="Znf_FYVE_PHD"/>
</dbReference>
<dbReference type="PROSITE" id="PS50013">
    <property type="entry name" value="CHROMO_2"/>
    <property type="match status" value="1"/>
</dbReference>
<gene>
    <name evidence="2" type="ORF">SCLCIDRAFT_108322</name>
</gene>
<reference evidence="2 3" key="1">
    <citation type="submission" date="2014-04" db="EMBL/GenBank/DDBJ databases">
        <authorList>
            <consortium name="DOE Joint Genome Institute"/>
            <person name="Kuo A."/>
            <person name="Kohler A."/>
            <person name="Nagy L.G."/>
            <person name="Floudas D."/>
            <person name="Copeland A."/>
            <person name="Barry K.W."/>
            <person name="Cichocki N."/>
            <person name="Veneault-Fourrey C."/>
            <person name="LaButti K."/>
            <person name="Lindquist E.A."/>
            <person name="Lipzen A."/>
            <person name="Lundell T."/>
            <person name="Morin E."/>
            <person name="Murat C."/>
            <person name="Sun H."/>
            <person name="Tunlid A."/>
            <person name="Henrissat B."/>
            <person name="Grigoriev I.V."/>
            <person name="Hibbett D.S."/>
            <person name="Martin F."/>
            <person name="Nordberg H.P."/>
            <person name="Cantor M.N."/>
            <person name="Hua S.X."/>
        </authorList>
    </citation>
    <scope>NUCLEOTIDE SEQUENCE [LARGE SCALE GENOMIC DNA]</scope>
    <source>
        <strain evidence="2 3">Foug A</strain>
    </source>
</reference>
<dbReference type="InterPro" id="IPR000953">
    <property type="entry name" value="Chromo/chromo_shadow_dom"/>
</dbReference>
<dbReference type="HOGENOM" id="CLU_133987_0_0_1"/>
<dbReference type="EMBL" id="KN822013">
    <property type="protein sequence ID" value="KIM67288.1"/>
    <property type="molecule type" value="Genomic_DNA"/>
</dbReference>
<evidence type="ECO:0000259" key="1">
    <source>
        <dbReference type="PROSITE" id="PS50013"/>
    </source>
</evidence>
<dbReference type="SMART" id="SM00298">
    <property type="entry name" value="CHROMO"/>
    <property type="match status" value="1"/>
</dbReference>
<dbReference type="STRING" id="1036808.A0A0C3A0U4"/>
<feature type="domain" description="Chromo" evidence="1">
    <location>
        <begin position="62"/>
        <end position="113"/>
    </location>
</feature>
<name>A0A0C3A0U4_9AGAM</name>
<dbReference type="SUPFAM" id="SSF54160">
    <property type="entry name" value="Chromo domain-like"/>
    <property type="match status" value="1"/>
</dbReference>
<dbReference type="InParanoid" id="A0A0C3A0U4"/>
<evidence type="ECO:0000313" key="2">
    <source>
        <dbReference type="EMBL" id="KIM67288.1"/>
    </source>
</evidence>